<name>A0A086Y2C3_9RHOB</name>
<dbReference type="GO" id="GO:0043565">
    <property type="term" value="F:sequence-specific DNA binding"/>
    <property type="evidence" value="ECO:0007669"/>
    <property type="project" value="InterPro"/>
</dbReference>
<evidence type="ECO:0000256" key="1">
    <source>
        <dbReference type="ARBA" id="ARBA00023015"/>
    </source>
</evidence>
<evidence type="ECO:0000256" key="3">
    <source>
        <dbReference type="ARBA" id="ARBA00023163"/>
    </source>
</evidence>
<dbReference type="InterPro" id="IPR018060">
    <property type="entry name" value="HTH_AraC"/>
</dbReference>
<evidence type="ECO:0000259" key="4">
    <source>
        <dbReference type="PROSITE" id="PS01124"/>
    </source>
</evidence>
<dbReference type="AlphaFoldDB" id="A0A086Y2C3"/>
<dbReference type="eggNOG" id="COG4977">
    <property type="taxonomic scope" value="Bacteria"/>
</dbReference>
<gene>
    <name evidence="5" type="ORF">CN97_19390</name>
</gene>
<keyword evidence="1" id="KW-0805">Transcription regulation</keyword>
<dbReference type="Gene3D" id="1.10.10.60">
    <property type="entry name" value="Homeodomain-like"/>
    <property type="match status" value="1"/>
</dbReference>
<dbReference type="SMART" id="SM00342">
    <property type="entry name" value="HTH_ARAC"/>
    <property type="match status" value="1"/>
</dbReference>
<dbReference type="RefSeq" id="WP_211253701.1">
    <property type="nucleotide sequence ID" value="NZ_CAMIFG010000018.1"/>
</dbReference>
<dbReference type="EMBL" id="JGYG01000008">
    <property type="protein sequence ID" value="KFI28423.1"/>
    <property type="molecule type" value="Genomic_DNA"/>
</dbReference>
<reference evidence="5 6" key="1">
    <citation type="submission" date="2014-03" db="EMBL/GenBank/DDBJ databases">
        <title>Genome of Haematobacter massiliensis CCUG 47968.</title>
        <authorList>
            <person name="Wang D."/>
            <person name="Wang G."/>
        </authorList>
    </citation>
    <scope>NUCLEOTIDE SEQUENCE [LARGE SCALE GENOMIC DNA]</scope>
    <source>
        <strain evidence="5 6">CCUG 47968</strain>
    </source>
</reference>
<evidence type="ECO:0000313" key="6">
    <source>
        <dbReference type="Proteomes" id="UP000028826"/>
    </source>
</evidence>
<dbReference type="InterPro" id="IPR009057">
    <property type="entry name" value="Homeodomain-like_sf"/>
</dbReference>
<dbReference type="STRING" id="195105.CN97_19390"/>
<dbReference type="PANTHER" id="PTHR46796:SF6">
    <property type="entry name" value="ARAC SUBFAMILY"/>
    <property type="match status" value="1"/>
</dbReference>
<keyword evidence="6" id="KW-1185">Reference proteome</keyword>
<evidence type="ECO:0000256" key="2">
    <source>
        <dbReference type="ARBA" id="ARBA00023125"/>
    </source>
</evidence>
<comment type="caution">
    <text evidence="5">The sequence shown here is derived from an EMBL/GenBank/DDBJ whole genome shotgun (WGS) entry which is preliminary data.</text>
</comment>
<feature type="domain" description="HTH araC/xylS-type" evidence="4">
    <location>
        <begin position="195"/>
        <end position="293"/>
    </location>
</feature>
<accession>A0A086Y2C3</accession>
<dbReference type="InterPro" id="IPR050204">
    <property type="entry name" value="AraC_XylS_family_regulators"/>
</dbReference>
<dbReference type="SUPFAM" id="SSF46689">
    <property type="entry name" value="Homeodomain-like"/>
    <property type="match status" value="1"/>
</dbReference>
<dbReference type="Pfam" id="PF12833">
    <property type="entry name" value="HTH_18"/>
    <property type="match status" value="1"/>
</dbReference>
<evidence type="ECO:0000313" key="5">
    <source>
        <dbReference type="EMBL" id="KFI28423.1"/>
    </source>
</evidence>
<dbReference type="GO" id="GO:0003700">
    <property type="term" value="F:DNA-binding transcription factor activity"/>
    <property type="evidence" value="ECO:0007669"/>
    <property type="project" value="InterPro"/>
</dbReference>
<organism evidence="5 6">
    <name type="scientific">Haematobacter massiliensis</name>
    <dbReference type="NCBI Taxonomy" id="195105"/>
    <lineage>
        <taxon>Bacteria</taxon>
        <taxon>Pseudomonadati</taxon>
        <taxon>Pseudomonadota</taxon>
        <taxon>Alphaproteobacteria</taxon>
        <taxon>Rhodobacterales</taxon>
        <taxon>Paracoccaceae</taxon>
        <taxon>Haematobacter</taxon>
    </lineage>
</organism>
<dbReference type="Proteomes" id="UP000028826">
    <property type="component" value="Unassembled WGS sequence"/>
</dbReference>
<keyword evidence="3" id="KW-0804">Transcription</keyword>
<keyword evidence="2" id="KW-0238">DNA-binding</keyword>
<protein>
    <submittedName>
        <fullName evidence="5">Transcriptional regulator</fullName>
    </submittedName>
</protein>
<sequence>MADHLIHADELPVWVPGETVVESRGLGWKGVAQRSFLYNGQDVLIPPMDDFLVVQYRQGQTPMDREFDGRWTRTQCGPGDFSLLSRAMQSQWNWTEGLHVAHVYLSNDLMARVARDICDGEVAVICLHDVLQGNDPVISHVADQLTQEAAQNGEAGPLYAEALSIQLAVHLLRNYASITQKSGKTKHAFSESEMRRLDECIRAELATGLTLERLAESLGIGVWALNLRLRQTVGKSTYAYVQEKRVSQASDLLCKSDLPIKAVATACGFSDQAHMTRMLRKALDTTPAQLRKSRS</sequence>
<dbReference type="PANTHER" id="PTHR46796">
    <property type="entry name" value="HTH-TYPE TRANSCRIPTIONAL ACTIVATOR RHAS-RELATED"/>
    <property type="match status" value="1"/>
</dbReference>
<proteinExistence type="predicted"/>
<dbReference type="PROSITE" id="PS01124">
    <property type="entry name" value="HTH_ARAC_FAMILY_2"/>
    <property type="match status" value="1"/>
</dbReference>